<dbReference type="Gene3D" id="3.40.1550.20">
    <property type="entry name" value="Transcriptional regulator MraZ domain"/>
    <property type="match status" value="1"/>
</dbReference>
<keyword evidence="4 7" id="KW-0805">Transcription regulation</keyword>
<keyword evidence="3" id="KW-0677">Repeat</keyword>
<dbReference type="HOGENOM" id="CLU_107907_0_5_9"/>
<dbReference type="HAMAP" id="MF_01008">
    <property type="entry name" value="MraZ"/>
    <property type="match status" value="1"/>
</dbReference>
<dbReference type="GO" id="GO:2000143">
    <property type="term" value="P:negative regulation of DNA-templated transcription initiation"/>
    <property type="evidence" value="ECO:0007669"/>
    <property type="project" value="TreeGrafter"/>
</dbReference>
<name>A0NKM4_OENOE</name>
<comment type="subunit">
    <text evidence="7">Forms oligomers.</text>
</comment>
<dbReference type="AlphaFoldDB" id="A0NKM4"/>
<dbReference type="CDD" id="cd16321">
    <property type="entry name" value="MraZ_C"/>
    <property type="match status" value="1"/>
</dbReference>
<dbReference type="PROSITE" id="PS51740">
    <property type="entry name" value="SPOVT_ABRB"/>
    <property type="match status" value="2"/>
</dbReference>
<evidence type="ECO:0000256" key="2">
    <source>
        <dbReference type="ARBA" id="ARBA00022490"/>
    </source>
</evidence>
<keyword evidence="6 7" id="KW-0804">Transcription</keyword>
<keyword evidence="5 7" id="KW-0238">DNA-binding</keyword>
<dbReference type="GO" id="GO:0009295">
    <property type="term" value="C:nucleoid"/>
    <property type="evidence" value="ECO:0007669"/>
    <property type="project" value="UniProtKB-SubCell"/>
</dbReference>
<dbReference type="GO" id="GO:0003700">
    <property type="term" value="F:DNA-binding transcription factor activity"/>
    <property type="evidence" value="ECO:0007669"/>
    <property type="project" value="UniProtKB-UniRule"/>
</dbReference>
<dbReference type="GO" id="GO:0005737">
    <property type="term" value="C:cytoplasm"/>
    <property type="evidence" value="ECO:0007669"/>
    <property type="project" value="UniProtKB-UniRule"/>
</dbReference>
<dbReference type="PANTHER" id="PTHR34701">
    <property type="entry name" value="TRANSCRIPTIONAL REGULATOR MRAZ"/>
    <property type="match status" value="1"/>
</dbReference>
<evidence type="ECO:0000259" key="8">
    <source>
        <dbReference type="PROSITE" id="PS51740"/>
    </source>
</evidence>
<dbReference type="InterPro" id="IPR035642">
    <property type="entry name" value="MraZ_N"/>
</dbReference>
<gene>
    <name evidence="7 9" type="primary">mraZ</name>
    <name evidence="9" type="ORF">OENOO_64026</name>
</gene>
<dbReference type="SUPFAM" id="SSF89447">
    <property type="entry name" value="AbrB/MazE/MraZ-like"/>
    <property type="match status" value="1"/>
</dbReference>
<evidence type="ECO:0000256" key="5">
    <source>
        <dbReference type="ARBA" id="ARBA00023125"/>
    </source>
</evidence>
<evidence type="ECO:0000256" key="3">
    <source>
        <dbReference type="ARBA" id="ARBA00022737"/>
    </source>
</evidence>
<evidence type="ECO:0000256" key="7">
    <source>
        <dbReference type="HAMAP-Rule" id="MF_01008"/>
    </source>
</evidence>
<reference evidence="9 10" key="1">
    <citation type="submission" date="2006-11" db="EMBL/GenBank/DDBJ databases">
        <authorList>
            <consortium name="Laboratoire de Microbiologie (Universite Bourgogne)"/>
            <consortium name="GENOME Express"/>
            <consortium name="UMR Oenologie Ampelologie (Universite Bordeaux 2)"/>
            <person name="Guzzo J."/>
        </authorList>
    </citation>
    <scope>NUCLEOTIDE SEQUENCE [LARGE SCALE GENOMIC DNA]</scope>
    <source>
        <strain evidence="9 10">ATCC BAA-1163</strain>
    </source>
</reference>
<dbReference type="InterPro" id="IPR007159">
    <property type="entry name" value="SpoVT-AbrB_dom"/>
</dbReference>
<evidence type="ECO:0000256" key="1">
    <source>
        <dbReference type="ARBA" id="ARBA00013860"/>
    </source>
</evidence>
<dbReference type="FunFam" id="3.40.1550.20:FF:000002">
    <property type="entry name" value="Transcriptional regulator MraZ"/>
    <property type="match status" value="1"/>
</dbReference>
<accession>A0NKM4</accession>
<comment type="caution">
    <text evidence="9">The sequence shown here is derived from an EMBL/GenBank/DDBJ whole genome shotgun (WGS) entry which is preliminary data.</text>
</comment>
<evidence type="ECO:0000313" key="9">
    <source>
        <dbReference type="EMBL" id="EAV38914.1"/>
    </source>
</evidence>
<sequence length="167" mass="19584">MVNKWKKVGESGKFMNELERRIRRMFMGEYQHTLDDKSRLIIPAKFRNQLGDTFVVTRWMEHSLFAFPKDEWDKFEEKLNKLPFGAKDARAFRRFVLAGAIESDFDKQGRIIIPTVLKEHAQLKKNVVITGSGNGFEIWSKDNWEEYTAGTAENFDQIAEELTDFDL</sequence>
<dbReference type="PANTHER" id="PTHR34701:SF1">
    <property type="entry name" value="TRANSCRIPTIONAL REGULATOR MRAZ"/>
    <property type="match status" value="1"/>
</dbReference>
<comment type="subcellular location">
    <subcellularLocation>
        <location evidence="7">Cytoplasm</location>
        <location evidence="7">Nucleoid</location>
    </subcellularLocation>
</comment>
<evidence type="ECO:0000256" key="4">
    <source>
        <dbReference type="ARBA" id="ARBA00023015"/>
    </source>
</evidence>
<dbReference type="InterPro" id="IPR035644">
    <property type="entry name" value="MraZ_C"/>
</dbReference>
<keyword evidence="9" id="KW-0131">Cell cycle</keyword>
<organism evidence="9 10">
    <name type="scientific">Oenococcus oeni ATCC BAA-1163</name>
    <dbReference type="NCBI Taxonomy" id="379360"/>
    <lineage>
        <taxon>Bacteria</taxon>
        <taxon>Bacillati</taxon>
        <taxon>Bacillota</taxon>
        <taxon>Bacilli</taxon>
        <taxon>Lactobacillales</taxon>
        <taxon>Lactobacillaceae</taxon>
        <taxon>Oenococcus</taxon>
    </lineage>
</organism>
<dbReference type="GO" id="GO:0000976">
    <property type="term" value="F:transcription cis-regulatory region binding"/>
    <property type="evidence" value="ECO:0007669"/>
    <property type="project" value="TreeGrafter"/>
</dbReference>
<dbReference type="InterPro" id="IPR038619">
    <property type="entry name" value="MraZ_sf"/>
</dbReference>
<dbReference type="GO" id="GO:0051301">
    <property type="term" value="P:cell division"/>
    <property type="evidence" value="ECO:0007669"/>
    <property type="project" value="UniProtKB-KW"/>
</dbReference>
<keyword evidence="9" id="KW-0132">Cell division</keyword>
<evidence type="ECO:0000313" key="10">
    <source>
        <dbReference type="Proteomes" id="UP000003346"/>
    </source>
</evidence>
<keyword evidence="2 7" id="KW-0963">Cytoplasm</keyword>
<protein>
    <recommendedName>
        <fullName evidence="1 7">Transcriptional regulator MraZ</fullName>
    </recommendedName>
</protein>
<dbReference type="NCBIfam" id="TIGR00242">
    <property type="entry name" value="division/cell wall cluster transcriptional repressor MraZ"/>
    <property type="match status" value="1"/>
</dbReference>
<dbReference type="CDD" id="cd16320">
    <property type="entry name" value="MraZ_N"/>
    <property type="match status" value="1"/>
</dbReference>
<dbReference type="InterPro" id="IPR020603">
    <property type="entry name" value="MraZ_dom"/>
</dbReference>
<feature type="domain" description="SpoVT-AbrB" evidence="8">
    <location>
        <begin position="29"/>
        <end position="71"/>
    </location>
</feature>
<proteinExistence type="inferred from homology"/>
<feature type="domain" description="SpoVT-AbrB" evidence="8">
    <location>
        <begin position="100"/>
        <end position="143"/>
    </location>
</feature>
<dbReference type="InterPro" id="IPR037914">
    <property type="entry name" value="SpoVT-AbrB_sf"/>
</dbReference>
<dbReference type="Proteomes" id="UP000003346">
    <property type="component" value="Unassembled WGS sequence"/>
</dbReference>
<comment type="similarity">
    <text evidence="7">Belongs to the MraZ family.</text>
</comment>
<dbReference type="InterPro" id="IPR003444">
    <property type="entry name" value="MraZ"/>
</dbReference>
<dbReference type="Pfam" id="PF02381">
    <property type="entry name" value="MraZ"/>
    <property type="match status" value="2"/>
</dbReference>
<evidence type="ECO:0000256" key="6">
    <source>
        <dbReference type="ARBA" id="ARBA00023163"/>
    </source>
</evidence>
<dbReference type="EMBL" id="AAUV01000059">
    <property type="protein sequence ID" value="EAV38914.1"/>
    <property type="molecule type" value="Genomic_DNA"/>
</dbReference>